<evidence type="ECO:0000256" key="13">
    <source>
        <dbReference type="SAM" id="SignalP"/>
    </source>
</evidence>
<feature type="domain" description="UDP-glucose:glycoprotein glucosyltransferase thioredoxin-like" evidence="17">
    <location>
        <begin position="709"/>
        <end position="936"/>
    </location>
</feature>
<evidence type="ECO:0000256" key="2">
    <source>
        <dbReference type="ARBA" id="ARBA00004319"/>
    </source>
</evidence>
<protein>
    <submittedName>
        <fullName evidence="19">UDP-glucose:glycoprotein glucosyltransferase 1</fullName>
    </submittedName>
</protein>
<dbReference type="InterPro" id="IPR029044">
    <property type="entry name" value="Nucleotide-diphossugar_trans"/>
</dbReference>
<dbReference type="STRING" id="6265.A0A0B2V1L1"/>
<dbReference type="PANTHER" id="PTHR11226:SF0">
    <property type="entry name" value="UDP-GLUCOSE:GLYCOPROTEIN GLUCOSYLTRANSFERASE"/>
    <property type="match status" value="1"/>
</dbReference>
<keyword evidence="7 13" id="KW-0732">Signal</keyword>
<dbReference type="PANTHER" id="PTHR11226">
    <property type="entry name" value="UDP-GLUCOSE GLYCOPROTEIN:GLUCOSYLTRANSFERASE"/>
    <property type="match status" value="1"/>
</dbReference>
<comment type="subcellular location">
    <subcellularLocation>
        <location evidence="2">Endoplasmic reticulum lumen</location>
    </subcellularLocation>
</comment>
<evidence type="ECO:0000259" key="14">
    <source>
        <dbReference type="Pfam" id="PF18400"/>
    </source>
</evidence>
<dbReference type="InterPro" id="IPR040692">
    <property type="entry name" value="UGGT_TRXL_3"/>
</dbReference>
<dbReference type="Pfam" id="PF18401">
    <property type="entry name" value="Thioredoxin_13"/>
    <property type="match status" value="1"/>
</dbReference>
<dbReference type="Pfam" id="PF18403">
    <property type="entry name" value="Thioredoxin_15"/>
    <property type="match status" value="1"/>
</dbReference>
<keyword evidence="5" id="KW-0328">Glycosyltransferase</keyword>
<evidence type="ECO:0000256" key="5">
    <source>
        <dbReference type="ARBA" id="ARBA00022676"/>
    </source>
</evidence>
<keyword evidence="9" id="KW-0325">Glycoprotein</keyword>
<evidence type="ECO:0000259" key="16">
    <source>
        <dbReference type="Pfam" id="PF18402"/>
    </source>
</evidence>
<dbReference type="OrthoDB" id="27683at2759"/>
<feature type="compositionally biased region" description="Basic and acidic residues" evidence="12">
    <location>
        <begin position="1577"/>
        <end position="1588"/>
    </location>
</feature>
<evidence type="ECO:0000259" key="17">
    <source>
        <dbReference type="Pfam" id="PF18403"/>
    </source>
</evidence>
<comment type="similarity">
    <text evidence="4">Belongs to the glycosyltransferase 8 family.</text>
</comment>
<proteinExistence type="inferred from homology"/>
<sequence length="1588" mass="179794">MILRLFSTVLLLAAILGSVNGQKKKKAVITSLHAQWPQTSLLAETSEFMTKEGSGMFWKYLDAIIEGVNADEWNSFSDAKQHDIAVRLASRLLGQSRTALLKFALSLRVHSPIVQLFQQLGAENAVNCDAYAVVHGEIVCDAEDLERAVGNASESGPPSTLYSVDHVYPKSRLHEITVVVYGELGSKSWLNLHLAAERIARNNKAKYVFRHWCREARDDKVLLSGYGVELAIKNTEYKAMDDSNIPGKTQSEEDSDADIRDYDDINGFNFNILRKLHGDSKESLDQFRLHLLERDELTPLKVWQVQDLSYQASQRIVSAPPEKALSLLTEMSQNFPLLARSISRQSIKKELRAEVQTNLEITLSELGIGEGESALLINGISVDVDQLDVFATLELLKQEQKLTEGFYRLGFKKEFITILLNIEPTDDRSSYALDFREAFPEYLNNLDTDKQYRQWGNSIKMMLQPYFPGMIRPIARNLFTLIFIVDPSQKETKNLLKFAHTFYKHDIPIRLGVVFVVNDDRSLSGFEDASIAMLNYYNFVKIDQDIPHAINTLIKVLEQAEGRDFLTPKDVINHFMEKYPDQDSNIVFSVDSDYDQGRSAGRNFLTTSGLGHTPKVLLNGVVLDDAGITPAHFEETVVNEVMKATPKLQRAIMSGKLKEKDNVMNWILSQPDVMPRINKRVLDAPSYFDAVYLDLTSRKPCTAKSPSQFNQLPDAEYNQCIMQRIRYVTRTEEERIRAVTLWIAADFESVEGRLLAYNAIRHLKHSHMIRVGFINNPRDVKKASHTSSISMLINAATRLLPPAQMRSFITKLVKEEIASQLIDQSLTLEDIAVNGMNVETFRKELKQLNADEIAADAKFAEKALGLQPGERAVVANGLVVGPLFDEETFEESDIQLLEKLMMSRNAKVIASFTDKWHIGKDYGQSSDMVARVAALVGAYPAKKKRFWVGLQSEEHSVVKLPAKQEDEAALNIVCIVDPLSTHAQRLGPLVNVIQQIANADMKIVMNPKAKLSELPLKRFYRLVLEPSVAFDDSGRISSVAYQARFTSLPEKQLLTLSLIPSDSWMVQAVKAVYDLDNIKMQNVEGNVIAEFELENILLEGHCFDENTGTPPRGLQFTLGTHTDLTMYDTIVMANLVEGNVIAEFELENILLEGHCFDENTGTPPRGLQFTLGTHTDLTMYDTIVMANLGYFQLKANPGAWILRLRTGKSTDIYDITSHTNTESEGVDEVHVLIDSFSGRTIRVRVSKKEGKQDENLLSEGRANEEEGLQQSLWSSISSTLSGSEKYDAINIFSLASGHLYERFIKIMMLSVMKHTKHPVKFWLLKNYLSPHFKETLPVMANYYGFQYELVEYKWPRWLHQQTEKQRVMWGYKILFLDVLFPLDVRKMIYVDADQVVRADLMELMELDLGGAPYGFTPFCDSRASMEGFRFWKKGYWANHLAGRKYHISALYVIDLVKFRQIAAGDRLRGQYQGLSADPNSLSNLDQDLPNNMIHQVRIKSLPQEWLWCETWCDDASKANAKTIDLCNNPLTKEPKLDSATRIIPEWNDYDSEIKKLLAGELQPLAERSESATSTAGDRIKEDDVHAEL</sequence>
<evidence type="ECO:0000256" key="10">
    <source>
        <dbReference type="ARBA" id="ARBA00045874"/>
    </source>
</evidence>
<dbReference type="Pfam" id="PF18402">
    <property type="entry name" value="Thioredoxin_14"/>
    <property type="match status" value="1"/>
</dbReference>
<feature type="domain" description="UGGT thioredoxin-like" evidence="14">
    <location>
        <begin position="38"/>
        <end position="219"/>
    </location>
</feature>
<dbReference type="Pfam" id="PF18400">
    <property type="entry name" value="Thioredoxin_12"/>
    <property type="match status" value="1"/>
</dbReference>
<dbReference type="UniPathway" id="UPA00378"/>
<dbReference type="FunFam" id="3.90.550.10:FF:000004">
    <property type="entry name" value="UDP-glucose glycoprotein glucosyltransferase 1"/>
    <property type="match status" value="1"/>
</dbReference>
<comment type="caution">
    <text evidence="19">The sequence shown here is derived from an EMBL/GenBank/DDBJ whole genome shotgun (WGS) entry which is preliminary data.</text>
</comment>
<gene>
    <name evidence="19" type="primary">Uggt1</name>
    <name evidence="19" type="ORF">Tcan_09112</name>
</gene>
<evidence type="ECO:0000256" key="3">
    <source>
        <dbReference type="ARBA" id="ARBA00004922"/>
    </source>
</evidence>
<dbReference type="EMBL" id="JPKZ01002808">
    <property type="protein sequence ID" value="KHN74915.1"/>
    <property type="molecule type" value="Genomic_DNA"/>
</dbReference>
<evidence type="ECO:0000256" key="1">
    <source>
        <dbReference type="ARBA" id="ARBA00001913"/>
    </source>
</evidence>
<feature type="chain" id="PRO_5002079523" evidence="13">
    <location>
        <begin position="22"/>
        <end position="1588"/>
    </location>
</feature>
<comment type="function">
    <text evidence="10">Recognizes glycoproteins with minor folding defects. Reglucosylates single N-glycans near the misfolded part of the protein, thus providing quality control for protein folding in the endoplasmic reticulum. Reglucosylated proteins are recognized by calreticulin for recycling to the endoplasmic reticulum and refolding or degradation.</text>
</comment>
<dbReference type="Pfam" id="PF06427">
    <property type="entry name" value="UDP-g_GGTase"/>
    <property type="match status" value="2"/>
</dbReference>
<feature type="signal peptide" evidence="13">
    <location>
        <begin position="1"/>
        <end position="21"/>
    </location>
</feature>
<keyword evidence="20" id="KW-1185">Reference proteome</keyword>
<evidence type="ECO:0000256" key="11">
    <source>
        <dbReference type="ARBA" id="ARBA00048456"/>
    </source>
</evidence>
<evidence type="ECO:0000259" key="15">
    <source>
        <dbReference type="Pfam" id="PF18401"/>
    </source>
</evidence>
<evidence type="ECO:0000313" key="19">
    <source>
        <dbReference type="EMBL" id="KHN74915.1"/>
    </source>
</evidence>
<evidence type="ECO:0000256" key="4">
    <source>
        <dbReference type="ARBA" id="ARBA00006351"/>
    </source>
</evidence>
<keyword evidence="8" id="KW-0256">Endoplasmic reticulum</keyword>
<evidence type="ECO:0000256" key="7">
    <source>
        <dbReference type="ARBA" id="ARBA00022729"/>
    </source>
</evidence>
<dbReference type="GO" id="GO:0051082">
    <property type="term" value="F:unfolded protein binding"/>
    <property type="evidence" value="ECO:0007669"/>
    <property type="project" value="TreeGrafter"/>
</dbReference>
<comment type="pathway">
    <text evidence="3">Protein modification; protein glycosylation.</text>
</comment>
<dbReference type="InterPro" id="IPR040693">
    <property type="entry name" value="UGGT_TRXL_1"/>
</dbReference>
<keyword evidence="6 19" id="KW-0808">Transferase</keyword>
<dbReference type="InterPro" id="IPR040525">
    <property type="entry name" value="UGGT_TRXL_4"/>
</dbReference>
<feature type="domain" description="UGGT thioredoxin-like" evidence="16">
    <location>
        <begin position="440"/>
        <end position="681"/>
    </location>
</feature>
<dbReference type="GO" id="GO:0005788">
    <property type="term" value="C:endoplasmic reticulum lumen"/>
    <property type="evidence" value="ECO:0007669"/>
    <property type="project" value="UniProtKB-SubCell"/>
</dbReference>
<evidence type="ECO:0000256" key="9">
    <source>
        <dbReference type="ARBA" id="ARBA00023180"/>
    </source>
</evidence>
<evidence type="ECO:0000313" key="20">
    <source>
        <dbReference type="Proteomes" id="UP000031036"/>
    </source>
</evidence>
<comment type="catalytic activity">
    <reaction evidence="11">
        <text>N(4)-(alpha-D-Man-(1-&gt;2)-alpha-D-Man-(1-&gt;2)-alpha-D-Man-(1-&gt;3)-[alpha-D-Man-(1-&gt;2)-alpha-D-Man-(1-&gt;3)-[alpha-D-Man-(1-&gt;2)-alpha-D-Man-(1-&gt;6)]-alpha-D-Man-(1-&gt;6)]-beta-D-Man-(1-&gt;4)-beta-D-GlcNAc-(1-&gt;4)-beta-D-GlcNAc)-L-asparaginyl-[protein] (N-glucan mannose isomer 9A1,2,3B1,2,3) + UDP-alpha-D-glucose = N(4)-(alpha-D-Glc-(1-&gt;3)-alpha-D-Man-(1-&gt;2)-alpha-D-Man-(1-&gt;2)-alpha-D-Man-(1-&gt;3)-[alpha-D-Man-(1-&gt;2)-alpha-D-Man-(1-&gt;3)-[alpha-D-Man-(1-&gt;2)-alpha-D-Man-(1-&gt;6)]-alpha-D-Man-(1-&gt;6)]-beta-D-Man-(1-&gt;4)-beta-D-GlcNAc-(1-&gt;4)-beta-D-GlcNAc)-L-asparaginyl-[protein] + UDP + H(+)</text>
        <dbReference type="Rhea" id="RHEA:61304"/>
        <dbReference type="Rhea" id="RHEA-COMP:14356"/>
        <dbReference type="Rhea" id="RHEA-COMP:14357"/>
        <dbReference type="ChEBI" id="CHEBI:15378"/>
        <dbReference type="ChEBI" id="CHEBI:58223"/>
        <dbReference type="ChEBI" id="CHEBI:58885"/>
        <dbReference type="ChEBI" id="CHEBI:59080"/>
        <dbReference type="ChEBI" id="CHEBI:139493"/>
    </reaction>
</comment>
<evidence type="ECO:0000256" key="6">
    <source>
        <dbReference type="ARBA" id="ARBA00022679"/>
    </source>
</evidence>
<dbReference type="InterPro" id="IPR040694">
    <property type="entry name" value="UGGT_TRXL_2"/>
</dbReference>
<evidence type="ECO:0000259" key="18">
    <source>
        <dbReference type="Pfam" id="PF18404"/>
    </source>
</evidence>
<evidence type="ECO:0000256" key="12">
    <source>
        <dbReference type="SAM" id="MobiDB-lite"/>
    </source>
</evidence>
<dbReference type="GO" id="GO:0018279">
    <property type="term" value="P:protein N-linked glycosylation via asparagine"/>
    <property type="evidence" value="ECO:0007669"/>
    <property type="project" value="TreeGrafter"/>
</dbReference>
<name>A0A0B2V1L1_TOXCA</name>
<reference evidence="19 20" key="1">
    <citation type="submission" date="2014-11" db="EMBL/GenBank/DDBJ databases">
        <title>Genetic blueprint of the zoonotic pathogen Toxocara canis.</title>
        <authorList>
            <person name="Zhu X.-Q."/>
            <person name="Korhonen P.K."/>
            <person name="Cai H."/>
            <person name="Young N.D."/>
            <person name="Nejsum P."/>
            <person name="von Samson-Himmelstjerna G."/>
            <person name="Boag P.R."/>
            <person name="Tan P."/>
            <person name="Li Q."/>
            <person name="Min J."/>
            <person name="Yang Y."/>
            <person name="Wang X."/>
            <person name="Fang X."/>
            <person name="Hall R.S."/>
            <person name="Hofmann A."/>
            <person name="Sternberg P.W."/>
            <person name="Jex A.R."/>
            <person name="Gasser R.B."/>
        </authorList>
    </citation>
    <scope>NUCLEOTIDE SEQUENCE [LARGE SCALE GENOMIC DNA]</scope>
    <source>
        <strain evidence="19">PN_DK_2014</strain>
    </source>
</reference>
<dbReference type="OMA" id="RQTKTRF"/>
<dbReference type="Pfam" id="PF18404">
    <property type="entry name" value="Glyco_transf_24"/>
    <property type="match status" value="1"/>
</dbReference>
<dbReference type="GO" id="GO:0003980">
    <property type="term" value="F:UDP-glucose:glycoprotein glucosyltransferase activity"/>
    <property type="evidence" value="ECO:0007669"/>
    <property type="project" value="InterPro"/>
</dbReference>
<dbReference type="CDD" id="cd06432">
    <property type="entry name" value="GT8_HUGT1_C_like"/>
    <property type="match status" value="1"/>
</dbReference>
<dbReference type="SUPFAM" id="SSF53448">
    <property type="entry name" value="Nucleotide-diphospho-sugar transferases"/>
    <property type="match status" value="1"/>
</dbReference>
<dbReference type="Gene3D" id="3.90.550.10">
    <property type="entry name" value="Spore Coat Polysaccharide Biosynthesis Protein SpsA, Chain A"/>
    <property type="match status" value="1"/>
</dbReference>
<dbReference type="InterPro" id="IPR009448">
    <property type="entry name" value="UDP-g_GGtrans"/>
</dbReference>
<feature type="region of interest" description="Disordered" evidence="12">
    <location>
        <begin position="1564"/>
        <end position="1588"/>
    </location>
</feature>
<feature type="domain" description="UGGT thioredoxin-like" evidence="15">
    <location>
        <begin position="295"/>
        <end position="421"/>
    </location>
</feature>
<evidence type="ECO:0000256" key="8">
    <source>
        <dbReference type="ARBA" id="ARBA00022824"/>
    </source>
</evidence>
<comment type="cofactor">
    <cofactor evidence="1">
        <name>Ca(2+)</name>
        <dbReference type="ChEBI" id="CHEBI:29108"/>
    </cofactor>
</comment>
<dbReference type="InterPro" id="IPR040497">
    <property type="entry name" value="Glyco_transf_24"/>
</dbReference>
<accession>A0A0B2V1L1</accession>
<dbReference type="Proteomes" id="UP000031036">
    <property type="component" value="Unassembled WGS sequence"/>
</dbReference>
<dbReference type="GO" id="GO:0036503">
    <property type="term" value="P:ERAD pathway"/>
    <property type="evidence" value="ECO:0007669"/>
    <property type="project" value="TreeGrafter"/>
</dbReference>
<feature type="domain" description="Glucosyltransferase 24 catalytic" evidence="18">
    <location>
        <begin position="1289"/>
        <end position="1556"/>
    </location>
</feature>
<organism evidence="19 20">
    <name type="scientific">Toxocara canis</name>
    <name type="common">Canine roundworm</name>
    <dbReference type="NCBI Taxonomy" id="6265"/>
    <lineage>
        <taxon>Eukaryota</taxon>
        <taxon>Metazoa</taxon>
        <taxon>Ecdysozoa</taxon>
        <taxon>Nematoda</taxon>
        <taxon>Chromadorea</taxon>
        <taxon>Rhabditida</taxon>
        <taxon>Spirurina</taxon>
        <taxon>Ascaridomorpha</taxon>
        <taxon>Ascaridoidea</taxon>
        <taxon>Toxocaridae</taxon>
        <taxon>Toxocara</taxon>
    </lineage>
</organism>